<dbReference type="GO" id="GO:0022857">
    <property type="term" value="F:transmembrane transporter activity"/>
    <property type="evidence" value="ECO:0007669"/>
    <property type="project" value="TreeGrafter"/>
</dbReference>
<evidence type="ECO:0000256" key="5">
    <source>
        <dbReference type="ARBA" id="ARBA00023180"/>
    </source>
</evidence>
<keyword evidence="2 6" id="KW-0812">Transmembrane</keyword>
<keyword evidence="3 6" id="KW-1133">Transmembrane helix</keyword>
<dbReference type="PANTHER" id="PTHR23502">
    <property type="entry name" value="MAJOR FACILITATOR SUPERFAMILY"/>
    <property type="match status" value="1"/>
</dbReference>
<dbReference type="Gene3D" id="1.20.1250.20">
    <property type="entry name" value="MFS general substrate transporter like domains"/>
    <property type="match status" value="1"/>
</dbReference>
<dbReference type="AlphaFoldDB" id="A0A4Q2VWH6"/>
<keyword evidence="5" id="KW-0325">Glycoprotein</keyword>
<dbReference type="SUPFAM" id="SSF103473">
    <property type="entry name" value="MFS general substrate transporter"/>
    <property type="match status" value="1"/>
</dbReference>
<dbReference type="EMBL" id="MQTW01000033">
    <property type="protein sequence ID" value="RYC91300.1"/>
    <property type="molecule type" value="Genomic_DNA"/>
</dbReference>
<evidence type="ECO:0000256" key="3">
    <source>
        <dbReference type="ARBA" id="ARBA00022989"/>
    </source>
</evidence>
<dbReference type="InterPro" id="IPR036259">
    <property type="entry name" value="MFS_trans_sf"/>
</dbReference>
<organism evidence="7 8">
    <name type="scientific">Fusarium oxysporum f. sp. narcissi</name>
    <dbReference type="NCBI Taxonomy" id="451672"/>
    <lineage>
        <taxon>Eukaryota</taxon>
        <taxon>Fungi</taxon>
        <taxon>Dikarya</taxon>
        <taxon>Ascomycota</taxon>
        <taxon>Pezizomycotina</taxon>
        <taxon>Sordariomycetes</taxon>
        <taxon>Hypocreomycetidae</taxon>
        <taxon>Hypocreales</taxon>
        <taxon>Nectriaceae</taxon>
        <taxon>Fusarium</taxon>
        <taxon>Fusarium oxysporum species complex</taxon>
    </lineage>
</organism>
<evidence type="ECO:0000256" key="4">
    <source>
        <dbReference type="ARBA" id="ARBA00023136"/>
    </source>
</evidence>
<keyword evidence="4 6" id="KW-0472">Membrane</keyword>
<dbReference type="Proteomes" id="UP000290540">
    <property type="component" value="Unassembled WGS sequence"/>
</dbReference>
<evidence type="ECO:0000313" key="7">
    <source>
        <dbReference type="EMBL" id="RYC91300.1"/>
    </source>
</evidence>
<comment type="caution">
    <text evidence="7">The sequence shown here is derived from an EMBL/GenBank/DDBJ whole genome shotgun (WGS) entry which is preliminary data.</text>
</comment>
<evidence type="ECO:0000256" key="6">
    <source>
        <dbReference type="SAM" id="Phobius"/>
    </source>
</evidence>
<feature type="transmembrane region" description="Helical" evidence="6">
    <location>
        <begin position="180"/>
        <end position="197"/>
    </location>
</feature>
<gene>
    <name evidence="7" type="ORF">BFJ63_vAg5888</name>
</gene>
<dbReference type="PANTHER" id="PTHR23502:SF30">
    <property type="entry name" value="TRANSPORTER, PUTATIVE (AFU_ORTHOLOGUE AFUA_8G04702)-RELATED"/>
    <property type="match status" value="1"/>
</dbReference>
<accession>A0A4Q2VWH6</accession>
<proteinExistence type="predicted"/>
<reference evidence="7 8" key="1">
    <citation type="submission" date="2016-12" db="EMBL/GenBank/DDBJ databases">
        <title>Draft genome sequence of Fusarium oxysporum causing rot on Narcissus.</title>
        <authorList>
            <person name="Armitage A.D."/>
            <person name="Taylor A."/>
            <person name="Clarkson J.P."/>
            <person name="Harrison R.J."/>
            <person name="Jackson A.C."/>
        </authorList>
    </citation>
    <scope>NUCLEOTIDE SEQUENCE [LARGE SCALE GENOMIC DNA]</scope>
    <source>
        <strain evidence="7 8">N139</strain>
    </source>
</reference>
<evidence type="ECO:0000313" key="8">
    <source>
        <dbReference type="Proteomes" id="UP000290540"/>
    </source>
</evidence>
<comment type="subcellular location">
    <subcellularLocation>
        <location evidence="1">Membrane</location>
        <topology evidence="1">Multi-pass membrane protein</topology>
    </subcellularLocation>
</comment>
<protein>
    <recommendedName>
        <fullName evidence="9">Major facilitator superfamily (MFS) profile domain-containing protein</fullName>
    </recommendedName>
</protein>
<evidence type="ECO:0000256" key="2">
    <source>
        <dbReference type="ARBA" id="ARBA00022692"/>
    </source>
</evidence>
<evidence type="ECO:0000256" key="1">
    <source>
        <dbReference type="ARBA" id="ARBA00004141"/>
    </source>
</evidence>
<evidence type="ECO:0008006" key="9">
    <source>
        <dbReference type="Google" id="ProtNLM"/>
    </source>
</evidence>
<name>A0A4Q2VWH6_FUSOX</name>
<sequence length="258" mass="28239">MSDIRYVDCASAGERRIALRLLLIPPPSPGDTGAGDEDIRGHTEPCTTAHELNISRHPPLRPPTASTLRLPSPELTTLMMVNLVVKNPIPGTIHLVDLNRNLRVRHAGGGDGDIVLDPVPSDDPEDPLNWTPRRKILALICQNLYTWFTGMSAATVYSVLVPLAQQSGVSIKTLNEGTGYMYLLLGWGLLFWQPFSLRYGKRLTYLLSVLGAIGTSVWSAYVSSNGEWIAKCIIQGFFIAPIEALPEISITDIVSTTH</sequence>
<feature type="transmembrane region" description="Helical" evidence="6">
    <location>
        <begin position="136"/>
        <end position="160"/>
    </location>
</feature>
<feature type="transmembrane region" description="Helical" evidence="6">
    <location>
        <begin position="204"/>
        <end position="221"/>
    </location>
</feature>
<dbReference type="GO" id="GO:0005886">
    <property type="term" value="C:plasma membrane"/>
    <property type="evidence" value="ECO:0007669"/>
    <property type="project" value="TreeGrafter"/>
</dbReference>